<accession>A0A843UBV2</accession>
<dbReference type="AlphaFoldDB" id="A0A843UBV2"/>
<name>A0A843UBV2_COLES</name>
<evidence type="ECO:0000313" key="3">
    <source>
        <dbReference type="Proteomes" id="UP000652761"/>
    </source>
</evidence>
<gene>
    <name evidence="2" type="ORF">Taro_013446</name>
</gene>
<sequence length="63" mass="7008">MLNVESSYSGCCLSHRAQFGVVVLQGSGRRHLGIKPRPLSQCQRPDMDANTNSGVQRYGRQFL</sequence>
<proteinExistence type="predicted"/>
<evidence type="ECO:0000256" key="1">
    <source>
        <dbReference type="SAM" id="MobiDB-lite"/>
    </source>
</evidence>
<protein>
    <submittedName>
        <fullName evidence="2">Uncharacterized protein</fullName>
    </submittedName>
</protein>
<evidence type="ECO:0000313" key="2">
    <source>
        <dbReference type="EMBL" id="MQL80985.1"/>
    </source>
</evidence>
<comment type="caution">
    <text evidence="2">The sequence shown here is derived from an EMBL/GenBank/DDBJ whole genome shotgun (WGS) entry which is preliminary data.</text>
</comment>
<organism evidence="2 3">
    <name type="scientific">Colocasia esculenta</name>
    <name type="common">Wild taro</name>
    <name type="synonym">Arum esculentum</name>
    <dbReference type="NCBI Taxonomy" id="4460"/>
    <lineage>
        <taxon>Eukaryota</taxon>
        <taxon>Viridiplantae</taxon>
        <taxon>Streptophyta</taxon>
        <taxon>Embryophyta</taxon>
        <taxon>Tracheophyta</taxon>
        <taxon>Spermatophyta</taxon>
        <taxon>Magnoliopsida</taxon>
        <taxon>Liliopsida</taxon>
        <taxon>Araceae</taxon>
        <taxon>Aroideae</taxon>
        <taxon>Colocasieae</taxon>
        <taxon>Colocasia</taxon>
    </lineage>
</organism>
<keyword evidence="3" id="KW-1185">Reference proteome</keyword>
<dbReference type="EMBL" id="NMUH01000539">
    <property type="protein sequence ID" value="MQL80985.1"/>
    <property type="molecule type" value="Genomic_DNA"/>
</dbReference>
<reference evidence="2" key="1">
    <citation type="submission" date="2017-07" db="EMBL/GenBank/DDBJ databases">
        <title>Taro Niue Genome Assembly and Annotation.</title>
        <authorList>
            <person name="Atibalentja N."/>
            <person name="Keating K."/>
            <person name="Fields C.J."/>
        </authorList>
    </citation>
    <scope>NUCLEOTIDE SEQUENCE</scope>
    <source>
        <strain evidence="2">Niue_2</strain>
        <tissue evidence="2">Leaf</tissue>
    </source>
</reference>
<dbReference type="Proteomes" id="UP000652761">
    <property type="component" value="Unassembled WGS sequence"/>
</dbReference>
<feature type="region of interest" description="Disordered" evidence="1">
    <location>
        <begin position="34"/>
        <end position="54"/>
    </location>
</feature>